<dbReference type="PANTHER" id="PTHR42655:SF1">
    <property type="entry name" value="GLYCOGEN PHOSPHORYLASE"/>
    <property type="match status" value="1"/>
</dbReference>
<keyword evidence="5" id="KW-0021">Allosteric enzyme</keyword>
<evidence type="ECO:0000256" key="1">
    <source>
        <dbReference type="ARBA" id="ARBA00001275"/>
    </source>
</evidence>
<dbReference type="InterPro" id="IPR024517">
    <property type="entry name" value="Glycogen_phosphorylase_DUF3417"/>
</dbReference>
<dbReference type="GO" id="GO:0008184">
    <property type="term" value="F:glycogen phosphorylase activity"/>
    <property type="evidence" value="ECO:0007669"/>
    <property type="project" value="InterPro"/>
</dbReference>
<evidence type="ECO:0000256" key="10">
    <source>
        <dbReference type="ARBA" id="ARBA00025174"/>
    </source>
</evidence>
<keyword evidence="9" id="KW-0119">Carbohydrate metabolism</keyword>
<accession>A0A543CE73</accession>
<comment type="catalytic activity">
    <reaction evidence="1">
        <text>[(1-&gt;4)-alpha-D-glucosyl](n) + phosphate = [(1-&gt;4)-alpha-D-glucosyl](n-1) + alpha-D-glucose 1-phosphate</text>
        <dbReference type="Rhea" id="RHEA:41732"/>
        <dbReference type="Rhea" id="RHEA-COMP:9584"/>
        <dbReference type="Rhea" id="RHEA-COMP:9586"/>
        <dbReference type="ChEBI" id="CHEBI:15444"/>
        <dbReference type="ChEBI" id="CHEBI:43474"/>
        <dbReference type="ChEBI" id="CHEBI:58601"/>
        <dbReference type="EC" id="2.4.1.1"/>
    </reaction>
</comment>
<feature type="modified residue" description="N6-(pyridoxal phosphate)lysine" evidence="11">
    <location>
        <position position="658"/>
    </location>
</feature>
<dbReference type="Pfam" id="PF00343">
    <property type="entry name" value="Phosphorylase"/>
    <property type="match status" value="1"/>
</dbReference>
<evidence type="ECO:0000313" key="14">
    <source>
        <dbReference type="Proteomes" id="UP000316096"/>
    </source>
</evidence>
<feature type="domain" description="DUF3417" evidence="12">
    <location>
        <begin position="63"/>
        <end position="169"/>
    </location>
</feature>
<comment type="cofactor">
    <cofactor evidence="2">
        <name>pyridoxal 5'-phosphate</name>
        <dbReference type="ChEBI" id="CHEBI:597326"/>
    </cofactor>
</comment>
<evidence type="ECO:0000256" key="3">
    <source>
        <dbReference type="ARBA" id="ARBA00006047"/>
    </source>
</evidence>
<dbReference type="AlphaFoldDB" id="A0A543CE73"/>
<evidence type="ECO:0000256" key="2">
    <source>
        <dbReference type="ARBA" id="ARBA00001933"/>
    </source>
</evidence>
<dbReference type="PROSITE" id="PS00102">
    <property type="entry name" value="PHOSPHORYLASE"/>
    <property type="match status" value="1"/>
</dbReference>
<dbReference type="GO" id="GO:0030170">
    <property type="term" value="F:pyridoxal phosphate binding"/>
    <property type="evidence" value="ECO:0007669"/>
    <property type="project" value="InterPro"/>
</dbReference>
<evidence type="ECO:0000256" key="8">
    <source>
        <dbReference type="ARBA" id="ARBA00022898"/>
    </source>
</evidence>
<keyword evidence="8 11" id="KW-0663">Pyridoxal phosphate</keyword>
<dbReference type="Pfam" id="PF11897">
    <property type="entry name" value="DUF3417"/>
    <property type="match status" value="1"/>
</dbReference>
<dbReference type="GO" id="GO:0005975">
    <property type="term" value="P:carbohydrate metabolic process"/>
    <property type="evidence" value="ECO:0007669"/>
    <property type="project" value="InterPro"/>
</dbReference>
<dbReference type="EC" id="2.4.1.1" evidence="4"/>
<dbReference type="InterPro" id="IPR035090">
    <property type="entry name" value="Pyridoxal_P_attach_site"/>
</dbReference>
<evidence type="ECO:0000256" key="5">
    <source>
        <dbReference type="ARBA" id="ARBA00022533"/>
    </source>
</evidence>
<dbReference type="Proteomes" id="UP000316096">
    <property type="component" value="Unassembled WGS sequence"/>
</dbReference>
<gene>
    <name evidence="13" type="ORF">FB559_0897</name>
</gene>
<keyword evidence="7" id="KW-0808">Transferase</keyword>
<dbReference type="InterPro" id="IPR052182">
    <property type="entry name" value="Glycogen/Maltodextrin_Phosph"/>
</dbReference>
<evidence type="ECO:0000256" key="11">
    <source>
        <dbReference type="PIRSR" id="PIRSR000460-1"/>
    </source>
</evidence>
<keyword evidence="14" id="KW-1185">Reference proteome</keyword>
<dbReference type="NCBIfam" id="TIGR02094">
    <property type="entry name" value="more_P_ylases"/>
    <property type="match status" value="1"/>
</dbReference>
<comment type="function">
    <text evidence="10">Phosphorylase is an important allosteric enzyme in carbohydrate metabolism. Enzymes from different sources differ in their regulatory mechanisms and in their natural substrates. However, all known phosphorylases share catalytic and structural properties.</text>
</comment>
<comment type="similarity">
    <text evidence="3">Belongs to the glycogen phosphorylase family.</text>
</comment>
<organism evidence="13 14">
    <name type="scientific">Actinoallomurus bryophytorum</name>
    <dbReference type="NCBI Taxonomy" id="1490222"/>
    <lineage>
        <taxon>Bacteria</taxon>
        <taxon>Bacillati</taxon>
        <taxon>Actinomycetota</taxon>
        <taxon>Actinomycetes</taxon>
        <taxon>Streptosporangiales</taxon>
        <taxon>Thermomonosporaceae</taxon>
        <taxon>Actinoallomurus</taxon>
    </lineage>
</organism>
<evidence type="ECO:0000256" key="4">
    <source>
        <dbReference type="ARBA" id="ARBA00012591"/>
    </source>
</evidence>
<evidence type="ECO:0000256" key="6">
    <source>
        <dbReference type="ARBA" id="ARBA00022676"/>
    </source>
</evidence>
<name>A0A543CE73_9ACTN</name>
<dbReference type="Gene3D" id="3.40.50.2000">
    <property type="entry name" value="Glycogen Phosphorylase B"/>
    <property type="match status" value="3"/>
</dbReference>
<reference evidence="13 14" key="1">
    <citation type="submission" date="2019-06" db="EMBL/GenBank/DDBJ databases">
        <title>Sequencing the genomes of 1000 actinobacteria strains.</title>
        <authorList>
            <person name="Klenk H.-P."/>
        </authorList>
    </citation>
    <scope>NUCLEOTIDE SEQUENCE [LARGE SCALE GENOMIC DNA]</scope>
    <source>
        <strain evidence="13 14">DSM 102200</strain>
    </source>
</reference>
<dbReference type="PIRSF" id="PIRSF000460">
    <property type="entry name" value="Pprylas_GlgP"/>
    <property type="match status" value="1"/>
</dbReference>
<keyword evidence="6" id="KW-0328">Glycosyltransferase</keyword>
<evidence type="ECO:0000256" key="7">
    <source>
        <dbReference type="ARBA" id="ARBA00022679"/>
    </source>
</evidence>
<dbReference type="InterPro" id="IPR011834">
    <property type="entry name" value="Agluc_phsphrylas"/>
</dbReference>
<dbReference type="InterPro" id="IPR000811">
    <property type="entry name" value="Glyco_trans_35"/>
</dbReference>
<proteinExistence type="inferred from homology"/>
<dbReference type="PANTHER" id="PTHR42655">
    <property type="entry name" value="GLYCOGEN PHOSPHORYLASE"/>
    <property type="match status" value="1"/>
</dbReference>
<evidence type="ECO:0000313" key="13">
    <source>
        <dbReference type="EMBL" id="TQL95394.1"/>
    </source>
</evidence>
<dbReference type="EMBL" id="VFOZ01000001">
    <property type="protein sequence ID" value="TQL95394.1"/>
    <property type="molecule type" value="Genomic_DNA"/>
</dbReference>
<evidence type="ECO:0000259" key="12">
    <source>
        <dbReference type="Pfam" id="PF11897"/>
    </source>
</evidence>
<protein>
    <recommendedName>
        <fullName evidence="4">glycogen phosphorylase</fullName>
        <ecNumber evidence="4">2.4.1.1</ecNumber>
    </recommendedName>
</protein>
<dbReference type="SUPFAM" id="SSF53756">
    <property type="entry name" value="UDP-Glycosyltransferase/glycogen phosphorylase"/>
    <property type="match status" value="1"/>
</dbReference>
<sequence length="915" mass="100902">MALVSCLHSWTNFALSGFWPSRSGKHRSKVWAAVRIWVASMAPYRLVSRHVKAIRRFTVRTVLPEPLQPLEELVLNLRWSWHPETLDLFESVDPELWETTRHDPMRLLGEVSAERLTALTGDRRFLRALGDAVEELREYVTAPRWYQGLSDVPSAIAYFSPEYGIASALPQYSGGLGILAGDHLKTASDLGVPIIGVGLLYRHGYFAQSLSPDGWQQEHYPPVDPDGLPLTLLREQGGAPVRVAVGLPDGGKLHAQVWVASVGRVPLLLLDSNVEENAPAGRDVTDRLYGGGTDHRLLQEMLLGIGGVRAIREFCQATGHAAPEVFHTNEGHAGFLGLERIREYIDDKGLTFDEAVEAARGGTVFTTHTPVPAGIDRFPRELIKKYFGTDNEAASVSTDRILALGAETYDEGDPDVFNMAVMGMRLAQRVNGVSVLHGAVSREMFGGLWPGFDTEEVPIGSITNGVHAETWVAPEVIELARRELPGVVEDGKGWDAVAKVAEPEIWRIRRTLRERLVLDARRRLRESWHQRGASDAELTWIDDVLDPDVLTFGFARRVPSYKRLTLMLRDPERLKSFLLDPERPVQIIIAGKAHPADEGGKRLIQDIVRFTDDPAVRHRIVFLPDYDMALGQSLVQGCDVWMNNPLRPLEACGTSGMKAALNGGLNLSIRDGWWDEWFDGNNGWSIPSADRAADPDRRDDVEANALYELIEDHVAALFYDRAADGLPRRWLEMVKHTLASLGPKVLAGRMLRDYVLDLYAPAAVSGRLLAADEHAAAKSVAAWKLRVAKLWQNVTVEHVESSGAGQSPQLGTGLTVRATVELGGLEPSDVAVEVVYGRVGETDTLVDPSYLELTQVENVDGGRLRYAGEVPLNRPGAFGYSVRVVPKHELFASRAEMGLVALPPAPTGMTNGDLR</sequence>
<comment type="caution">
    <text evidence="13">The sequence shown here is derived from an EMBL/GenBank/DDBJ whole genome shotgun (WGS) entry which is preliminary data.</text>
</comment>
<evidence type="ECO:0000256" key="9">
    <source>
        <dbReference type="ARBA" id="ARBA00023277"/>
    </source>
</evidence>